<reference evidence="1" key="1">
    <citation type="submission" date="2023-08" db="EMBL/GenBank/DDBJ databases">
        <title>A de novo genome assembly of Solanum verrucosum Schlechtendal, a Mexican diploid species geographically isolated from the other diploid A-genome species in potato relatives.</title>
        <authorList>
            <person name="Hosaka K."/>
        </authorList>
    </citation>
    <scope>NUCLEOTIDE SEQUENCE</scope>
    <source>
        <tissue evidence="1">Young leaves</tissue>
    </source>
</reference>
<gene>
    <name evidence="1" type="ORF">MTR67_012140</name>
</gene>
<sequence>MELLKYYDVTIQYHLGNANVVADALSQKAVCMGSLARLSITKRPMAKEIQTLESKFMQLGISERGGVLASIEVRAMFIEKIKAK</sequence>
<organism evidence="1 2">
    <name type="scientific">Solanum verrucosum</name>
    <dbReference type="NCBI Taxonomy" id="315347"/>
    <lineage>
        <taxon>Eukaryota</taxon>
        <taxon>Viridiplantae</taxon>
        <taxon>Streptophyta</taxon>
        <taxon>Embryophyta</taxon>
        <taxon>Tracheophyta</taxon>
        <taxon>Spermatophyta</taxon>
        <taxon>Magnoliopsida</taxon>
        <taxon>eudicotyledons</taxon>
        <taxon>Gunneridae</taxon>
        <taxon>Pentapetalae</taxon>
        <taxon>asterids</taxon>
        <taxon>lamiids</taxon>
        <taxon>Solanales</taxon>
        <taxon>Solanaceae</taxon>
        <taxon>Solanoideae</taxon>
        <taxon>Solaneae</taxon>
        <taxon>Solanum</taxon>
    </lineage>
</organism>
<evidence type="ECO:0000313" key="2">
    <source>
        <dbReference type="Proteomes" id="UP001234989"/>
    </source>
</evidence>
<evidence type="ECO:0000313" key="1">
    <source>
        <dbReference type="EMBL" id="WMV18755.1"/>
    </source>
</evidence>
<dbReference type="EMBL" id="CP133614">
    <property type="protein sequence ID" value="WMV18755.1"/>
    <property type="molecule type" value="Genomic_DNA"/>
</dbReference>
<dbReference type="AlphaFoldDB" id="A0AAF0QAS3"/>
<keyword evidence="2" id="KW-1185">Reference proteome</keyword>
<accession>A0AAF0QAS3</accession>
<name>A0AAF0QAS3_SOLVR</name>
<protein>
    <submittedName>
        <fullName evidence="1">Uncharacterized protein</fullName>
    </submittedName>
</protein>
<proteinExistence type="predicted"/>
<dbReference type="Proteomes" id="UP001234989">
    <property type="component" value="Chromosome 3"/>
</dbReference>